<proteinExistence type="predicted"/>
<keyword evidence="2" id="KW-1185">Reference proteome</keyword>
<dbReference type="RefSeq" id="XP_060386235.1">
    <property type="nucleotide sequence ID" value="XM_060519236.1"/>
</dbReference>
<reference evidence="1 2" key="1">
    <citation type="submission" date="2016-10" db="EMBL/GenBank/DDBJ databases">
        <title>The genome sequence of Colletotrichum fioriniae PJ7.</title>
        <authorList>
            <person name="Baroncelli R."/>
        </authorList>
    </citation>
    <scope>NUCLEOTIDE SEQUENCE [LARGE SCALE GENOMIC DNA]</scope>
    <source>
        <strain evidence="1 2">Tom-12</strain>
    </source>
</reference>
<comment type="caution">
    <text evidence="1">The sequence shown here is derived from an EMBL/GenBank/DDBJ whole genome shotgun (WGS) entry which is preliminary data.</text>
</comment>
<gene>
    <name evidence="1" type="ORF">CTAM01_03199</name>
</gene>
<accession>A0ABQ9RLB2</accession>
<dbReference type="Proteomes" id="UP001227543">
    <property type="component" value="Unassembled WGS sequence"/>
</dbReference>
<name>A0ABQ9RLB2_9PEZI</name>
<organism evidence="1 2">
    <name type="scientific">Colletotrichum tamarilloi</name>
    <dbReference type="NCBI Taxonomy" id="1209934"/>
    <lineage>
        <taxon>Eukaryota</taxon>
        <taxon>Fungi</taxon>
        <taxon>Dikarya</taxon>
        <taxon>Ascomycota</taxon>
        <taxon>Pezizomycotina</taxon>
        <taxon>Sordariomycetes</taxon>
        <taxon>Hypocreomycetidae</taxon>
        <taxon>Glomerellales</taxon>
        <taxon>Glomerellaceae</taxon>
        <taxon>Colletotrichum</taxon>
        <taxon>Colletotrichum acutatum species complex</taxon>
    </lineage>
</organism>
<evidence type="ECO:0000313" key="2">
    <source>
        <dbReference type="Proteomes" id="UP001227543"/>
    </source>
</evidence>
<dbReference type="EMBL" id="MLFU01000007">
    <property type="protein sequence ID" value="KAK1506867.1"/>
    <property type="molecule type" value="Genomic_DNA"/>
</dbReference>
<evidence type="ECO:0000313" key="1">
    <source>
        <dbReference type="EMBL" id="KAK1506867.1"/>
    </source>
</evidence>
<dbReference type="GeneID" id="85403474"/>
<protein>
    <submittedName>
        <fullName evidence="1">Uncharacterized protein</fullName>
    </submittedName>
</protein>
<sequence>MAKTLRDSVMESAGWMHACATKRNARPSPTDERRPYCIGFSGLKCESSKVSTLSSNRRMKFRRPRLPRLIPIPLLASASHVTGPLRYRVERPLPPPATAAS</sequence>